<protein>
    <submittedName>
        <fullName evidence="1">Uncharacterized protein</fullName>
    </submittedName>
</protein>
<dbReference type="RefSeq" id="WP_010571017.1">
    <property type="nucleotide sequence ID" value="NZ_AHMO02000008.1"/>
</dbReference>
<dbReference type="Proteomes" id="UP000015454">
    <property type="component" value="Unassembled WGS sequence"/>
</dbReference>
<organism evidence="1 2">
    <name type="scientific">Leptospira broomii serovar Hurstbridge str. 5399</name>
    <dbReference type="NCBI Taxonomy" id="1049789"/>
    <lineage>
        <taxon>Bacteria</taxon>
        <taxon>Pseudomonadati</taxon>
        <taxon>Spirochaetota</taxon>
        <taxon>Spirochaetia</taxon>
        <taxon>Leptospirales</taxon>
        <taxon>Leptospiraceae</taxon>
        <taxon>Leptospira</taxon>
    </lineage>
</organism>
<comment type="caution">
    <text evidence="1">The sequence shown here is derived from an EMBL/GenBank/DDBJ whole genome shotgun (WGS) entry which is preliminary data.</text>
</comment>
<dbReference type="OrthoDB" id="1550455at2"/>
<proteinExistence type="predicted"/>
<dbReference type="EMBL" id="AHMO02000008">
    <property type="protein sequence ID" value="EQA45562.1"/>
    <property type="molecule type" value="Genomic_DNA"/>
</dbReference>
<dbReference type="STRING" id="1049789.LEP1GSC050_2816"/>
<name>T0FD97_9LEPT</name>
<gene>
    <name evidence="1" type="ORF">LEP1GSC050_2816</name>
</gene>
<reference evidence="1" key="1">
    <citation type="submission" date="2013-05" db="EMBL/GenBank/DDBJ databases">
        <authorList>
            <person name="Harkins D.M."/>
            <person name="Durkin A.S."/>
            <person name="Brinkac L.M."/>
            <person name="Haft D.H."/>
            <person name="Selengut J.D."/>
            <person name="Sanka R."/>
            <person name="DePew J."/>
            <person name="Purushe J."/>
            <person name="Hartskeerl R.A."/>
            <person name="Ahmed A."/>
            <person name="van der Linden H."/>
            <person name="Goris M.G.A."/>
            <person name="Vinetz J.M."/>
            <person name="Sutton G.G."/>
            <person name="Nierman W.C."/>
            <person name="Fouts D.E."/>
        </authorList>
    </citation>
    <scope>NUCLEOTIDE SEQUENCE [LARGE SCALE GENOMIC DNA]</scope>
    <source>
        <strain evidence="1">5399</strain>
    </source>
</reference>
<evidence type="ECO:0000313" key="2">
    <source>
        <dbReference type="Proteomes" id="UP000015454"/>
    </source>
</evidence>
<sequence>MSQNEYFIRHTSVLEMYKEDLYNLFNQREIAIHFESIDSIDPDKYTGPVAKGNIRRFAEFALTGGYVWSDYSSIGKSIIGRVNPLQEVIYRDVDVRSEFKDKPEFIKNPKIKLKIIRLNREIQVVNSSDLLMAKARRPRQGTFVHWRSMNGLLRRIIENKGIIKIEKWADLTPDQQEVVVAEYLRCKKNPLKHLLMPIGRTLKGIDIYGYTENGKVLFCQVTNYKEDSKAIKEKLKAIKDYEESDSELLFVCEKSNDTEKIINENRSKINFIYIEEIDRWLKSNEEFLMKLSK</sequence>
<evidence type="ECO:0000313" key="1">
    <source>
        <dbReference type="EMBL" id="EQA45562.1"/>
    </source>
</evidence>
<dbReference type="AlphaFoldDB" id="T0FD97"/>
<accession>T0FD97</accession>
<keyword evidence="2" id="KW-1185">Reference proteome</keyword>